<evidence type="ECO:0000313" key="8">
    <source>
        <dbReference type="Proteomes" id="UP000315677"/>
    </source>
</evidence>
<dbReference type="EMBL" id="VFPA01000007">
    <property type="protein sequence ID" value="TQM02068.1"/>
    <property type="molecule type" value="Genomic_DNA"/>
</dbReference>
<organism evidence="7 8">
    <name type="scientific">Pseudonocardia kunmingensis</name>
    <dbReference type="NCBI Taxonomy" id="630975"/>
    <lineage>
        <taxon>Bacteria</taxon>
        <taxon>Bacillati</taxon>
        <taxon>Actinomycetota</taxon>
        <taxon>Actinomycetes</taxon>
        <taxon>Pseudonocardiales</taxon>
        <taxon>Pseudonocardiaceae</taxon>
        <taxon>Pseudonocardia</taxon>
    </lineage>
</organism>
<reference evidence="7 8" key="1">
    <citation type="submission" date="2019-06" db="EMBL/GenBank/DDBJ databases">
        <title>Sequencing the genomes of 1000 actinobacteria strains.</title>
        <authorList>
            <person name="Klenk H.-P."/>
        </authorList>
    </citation>
    <scope>NUCLEOTIDE SEQUENCE [LARGE SCALE GENOMIC DNA]</scope>
    <source>
        <strain evidence="7 8">DSM 45301</strain>
    </source>
</reference>
<evidence type="ECO:0000256" key="6">
    <source>
        <dbReference type="SAM" id="Phobius"/>
    </source>
</evidence>
<comment type="similarity">
    <text evidence="2">Belongs to the UPF0014 family.</text>
</comment>
<evidence type="ECO:0000256" key="4">
    <source>
        <dbReference type="ARBA" id="ARBA00022989"/>
    </source>
</evidence>
<sequence>MGGANVVIGPALAVAAVAAVLLAAVVGRAAGLGTARAAALAAVRAVVQLGAVSLLLGAIIGSLAASAALVAVMMGVAAWTSARRVTGHSVLTERSGAWVLLPIGLAPLPVVAALVAGGVVPPVGVAVIPMAGILIGGTMTATSLAGRRALDELRSRRGEVEAALSLGFLPRDAAVEIARPTGAQALVPPLDQTRTVGLVTLPGAFVGMLLGGATPIEAGAVQLLVLLLLLAVESVAVAVTLELVCRGRIRRPAVSAAG</sequence>
<protein>
    <submittedName>
        <fullName evidence="7">Putative ABC transport system permease protein</fullName>
    </submittedName>
</protein>
<feature type="transmembrane region" description="Helical" evidence="6">
    <location>
        <begin position="51"/>
        <end position="76"/>
    </location>
</feature>
<evidence type="ECO:0000256" key="3">
    <source>
        <dbReference type="ARBA" id="ARBA00022692"/>
    </source>
</evidence>
<dbReference type="Pfam" id="PF03649">
    <property type="entry name" value="UPF0014"/>
    <property type="match status" value="1"/>
</dbReference>
<dbReference type="InterPro" id="IPR005226">
    <property type="entry name" value="UPF0014_fam"/>
</dbReference>
<dbReference type="GO" id="GO:0005886">
    <property type="term" value="C:plasma membrane"/>
    <property type="evidence" value="ECO:0007669"/>
    <property type="project" value="TreeGrafter"/>
</dbReference>
<evidence type="ECO:0000256" key="2">
    <source>
        <dbReference type="ARBA" id="ARBA00005268"/>
    </source>
</evidence>
<gene>
    <name evidence="7" type="ORF">FB558_7928</name>
</gene>
<accession>A0A543CYV5</accession>
<proteinExistence type="inferred from homology"/>
<feature type="transmembrane region" description="Helical" evidence="6">
    <location>
        <begin position="126"/>
        <end position="146"/>
    </location>
</feature>
<feature type="transmembrane region" description="Helical" evidence="6">
    <location>
        <begin position="97"/>
        <end position="120"/>
    </location>
</feature>
<evidence type="ECO:0000256" key="5">
    <source>
        <dbReference type="ARBA" id="ARBA00023136"/>
    </source>
</evidence>
<dbReference type="RefSeq" id="WP_211367174.1">
    <property type="nucleotide sequence ID" value="NZ_VFPA01000007.1"/>
</dbReference>
<evidence type="ECO:0000313" key="7">
    <source>
        <dbReference type="EMBL" id="TQM02068.1"/>
    </source>
</evidence>
<keyword evidence="5 6" id="KW-0472">Membrane</keyword>
<feature type="transmembrane region" description="Helical" evidence="6">
    <location>
        <begin position="196"/>
        <end position="214"/>
    </location>
</feature>
<comment type="subcellular location">
    <subcellularLocation>
        <location evidence="1">Membrane</location>
        <topology evidence="1">Multi-pass membrane protein</topology>
    </subcellularLocation>
</comment>
<evidence type="ECO:0000256" key="1">
    <source>
        <dbReference type="ARBA" id="ARBA00004141"/>
    </source>
</evidence>
<dbReference type="Proteomes" id="UP000315677">
    <property type="component" value="Unassembled WGS sequence"/>
</dbReference>
<comment type="caution">
    <text evidence="7">The sequence shown here is derived from an EMBL/GenBank/DDBJ whole genome shotgun (WGS) entry which is preliminary data.</text>
</comment>
<dbReference type="AlphaFoldDB" id="A0A543CYV5"/>
<keyword evidence="3 6" id="KW-0812">Transmembrane</keyword>
<name>A0A543CYV5_9PSEU</name>
<dbReference type="PANTHER" id="PTHR30028:SF0">
    <property type="entry name" value="PROTEIN ALUMINUM SENSITIVE 3"/>
    <property type="match status" value="1"/>
</dbReference>
<keyword evidence="4 6" id="KW-1133">Transmembrane helix</keyword>
<dbReference type="PANTHER" id="PTHR30028">
    <property type="entry name" value="UPF0014 INNER MEMBRANE PROTEIN YBBM-RELATED"/>
    <property type="match status" value="1"/>
</dbReference>
<keyword evidence="8" id="KW-1185">Reference proteome</keyword>
<feature type="transmembrane region" description="Helical" evidence="6">
    <location>
        <begin position="220"/>
        <end position="241"/>
    </location>
</feature>